<sequence>MIGYEQARGSRASFLTALVLALLFILALIRGAAWGENPPELDQEQARGWVADMKDSQRGPFKRLRWFCADGEILPPDPHGCADHGGGRQHGEWSEETQALRQAGYELATVLASLDIQEFLSREDFASALKQMVLERYLVAADDGWIYRRARFYRGALQAQDEDASGRALLLALLDRREWCADSFLVLREAARALPHGRWQGPLTEARSLAASIEARDEGFADLRAKLHGTPGPEDAQLVRDYALHLGQLELLVDYERLVVMLQDVYRPIKLREGLESLAAKAVDTGLAASLRAEATLLDGDGDGDDDGDPVERFASVARAMAALRRDFEAFATAEDRLAALDLSLDLEAEAYGLTAELLRIRATASRAEQLAWLGQASQALYGMGLLGSRELDALRVSLAGLDAEWVALTTYRQALGYQERASDWAARSLHYHFSQDVERFAQIEPLTERYAQERLRASPLALHAAVCEALLSDADRTLGLSHWLAGQAVSSGLRGLNPGLARGVLRVHPAGKPLSALEPEGIHVLAATTSDLPPVAGILTLGMGNSLSHVQLLARNLGIPNAAVDQALLSRLAALNGQRVVLAVSPGGRVRLERDGPRWDALFAPREQAPKDFLIPADMGKLELGVTELIPLGHLVANDAGRVAGPKACNLGELKAAFPEAVSEGLVIPFGVYARILERPVRPGGPSMREFLRQGYALARGMRDDQARQKAEAELLTEARSWFESLDFGQDFTERLRAAMEQRFGLDGSYGVFVRSDTNVEDLPGFTGAGLNKTVPNVVGFDEILKAIRQVWASPFSERSYAWRQAHMQDPSGLFVSVLIQQTVPVDKSGVLVTTDIHGGRQGRISVAVNEGLGGAVDGQLAEELCLEPATGQSVFLAPAAEPFKRVALPTGDLDKLPCAGGAVLTQAEEQMLCELAVSAPRRFRDLRGQNGEALPADMEFGFLNGRLALFQIRPFVTSEKARRNAFLLSMDKELVALDSARVNMRDIP</sequence>
<keyword evidence="12" id="KW-0460">Magnesium</keyword>
<dbReference type="RefSeq" id="WP_005988500.1">
    <property type="nucleotide sequence ID" value="NZ_AOSV01000030.1"/>
</dbReference>
<gene>
    <name evidence="16" type="ORF">PCS_02962</name>
</gene>
<dbReference type="PANTHER" id="PTHR43030:SF1">
    <property type="entry name" value="PHOSPHOENOLPYRUVATE SYNTHASE"/>
    <property type="match status" value="1"/>
</dbReference>
<evidence type="ECO:0000256" key="6">
    <source>
        <dbReference type="ARBA" id="ARBA00021623"/>
    </source>
</evidence>
<dbReference type="OrthoDB" id="9765468at2"/>
<evidence type="ECO:0000256" key="5">
    <source>
        <dbReference type="ARBA" id="ARBA00011996"/>
    </source>
</evidence>
<comment type="function">
    <text evidence="2">Catalyzes the phosphorylation of pyruvate to phosphoenolpyruvate.</text>
</comment>
<evidence type="ECO:0000256" key="11">
    <source>
        <dbReference type="ARBA" id="ARBA00022840"/>
    </source>
</evidence>
<evidence type="ECO:0000313" key="16">
    <source>
        <dbReference type="EMBL" id="EMG36457.1"/>
    </source>
</evidence>
<dbReference type="GO" id="GO:0008986">
    <property type="term" value="F:pyruvate, water dikinase activity"/>
    <property type="evidence" value="ECO:0007669"/>
    <property type="project" value="UniProtKB-EC"/>
</dbReference>
<feature type="domain" description="Pyruvate phosphate dikinase AMP/ATP-binding" evidence="15">
    <location>
        <begin position="645"/>
        <end position="964"/>
    </location>
</feature>
<dbReference type="PANTHER" id="PTHR43030">
    <property type="entry name" value="PHOSPHOENOLPYRUVATE SYNTHASE"/>
    <property type="match status" value="1"/>
</dbReference>
<accession>M5PQ62</accession>
<evidence type="ECO:0000256" key="10">
    <source>
        <dbReference type="ARBA" id="ARBA00022777"/>
    </source>
</evidence>
<evidence type="ECO:0000256" key="8">
    <source>
        <dbReference type="ARBA" id="ARBA00022723"/>
    </source>
</evidence>
<evidence type="ECO:0000259" key="15">
    <source>
        <dbReference type="Pfam" id="PF01326"/>
    </source>
</evidence>
<evidence type="ECO:0000256" key="9">
    <source>
        <dbReference type="ARBA" id="ARBA00022741"/>
    </source>
</evidence>
<proteinExistence type="inferred from homology"/>
<dbReference type="PATRIC" id="fig|1262666.3.peg.3000"/>
<evidence type="ECO:0000256" key="13">
    <source>
        <dbReference type="ARBA" id="ARBA00033470"/>
    </source>
</evidence>
<dbReference type="AlphaFoldDB" id="M5PQ62"/>
<dbReference type="Proteomes" id="UP000011922">
    <property type="component" value="Unassembled WGS sequence"/>
</dbReference>
<dbReference type="Gene3D" id="3.30.1490.20">
    <property type="entry name" value="ATP-grasp fold, A domain"/>
    <property type="match status" value="1"/>
</dbReference>
<dbReference type="EC" id="2.7.9.2" evidence="5"/>
<comment type="catalytic activity">
    <reaction evidence="14">
        <text>pyruvate + ATP + H2O = phosphoenolpyruvate + AMP + phosphate + 2 H(+)</text>
        <dbReference type="Rhea" id="RHEA:11364"/>
        <dbReference type="ChEBI" id="CHEBI:15361"/>
        <dbReference type="ChEBI" id="CHEBI:15377"/>
        <dbReference type="ChEBI" id="CHEBI:15378"/>
        <dbReference type="ChEBI" id="CHEBI:30616"/>
        <dbReference type="ChEBI" id="CHEBI:43474"/>
        <dbReference type="ChEBI" id="CHEBI:58702"/>
        <dbReference type="ChEBI" id="CHEBI:456215"/>
        <dbReference type="EC" id="2.7.9.2"/>
    </reaction>
</comment>
<protein>
    <recommendedName>
        <fullName evidence="6">Phosphoenolpyruvate synthase</fullName>
        <ecNumber evidence="5">2.7.9.2</ecNumber>
    </recommendedName>
    <alternativeName>
        <fullName evidence="13">Pyruvate, water dikinase</fullName>
    </alternativeName>
</protein>
<evidence type="ECO:0000256" key="4">
    <source>
        <dbReference type="ARBA" id="ARBA00007837"/>
    </source>
</evidence>
<dbReference type="InterPro" id="IPR013815">
    <property type="entry name" value="ATP_grasp_subdomain_1"/>
</dbReference>
<dbReference type="GO" id="GO:0046872">
    <property type="term" value="F:metal ion binding"/>
    <property type="evidence" value="ECO:0007669"/>
    <property type="project" value="UniProtKB-KW"/>
</dbReference>
<dbReference type="Pfam" id="PF01326">
    <property type="entry name" value="PPDK_N"/>
    <property type="match status" value="1"/>
</dbReference>
<evidence type="ECO:0000256" key="2">
    <source>
        <dbReference type="ARBA" id="ARBA00002988"/>
    </source>
</evidence>
<evidence type="ECO:0000256" key="12">
    <source>
        <dbReference type="ARBA" id="ARBA00022842"/>
    </source>
</evidence>
<evidence type="ECO:0000256" key="3">
    <source>
        <dbReference type="ARBA" id="ARBA00004742"/>
    </source>
</evidence>
<evidence type="ECO:0000256" key="1">
    <source>
        <dbReference type="ARBA" id="ARBA00001946"/>
    </source>
</evidence>
<keyword evidence="9" id="KW-0547">Nucleotide-binding</keyword>
<keyword evidence="8" id="KW-0479">Metal-binding</keyword>
<comment type="pathway">
    <text evidence="3">Carbohydrate biosynthesis; gluconeogenesis.</text>
</comment>
<organism evidence="16 17">
    <name type="scientific">Desulfocurvibacter africanus PCS</name>
    <dbReference type="NCBI Taxonomy" id="1262666"/>
    <lineage>
        <taxon>Bacteria</taxon>
        <taxon>Pseudomonadati</taxon>
        <taxon>Thermodesulfobacteriota</taxon>
        <taxon>Desulfovibrionia</taxon>
        <taxon>Desulfovibrionales</taxon>
        <taxon>Desulfovibrionaceae</taxon>
        <taxon>Desulfocurvibacter</taxon>
    </lineage>
</organism>
<dbReference type="GO" id="GO:0005524">
    <property type="term" value="F:ATP binding"/>
    <property type="evidence" value="ECO:0007669"/>
    <property type="project" value="UniProtKB-KW"/>
</dbReference>
<dbReference type="InterPro" id="IPR006319">
    <property type="entry name" value="PEP_synth"/>
</dbReference>
<keyword evidence="7" id="KW-0808">Transferase</keyword>
<reference evidence="16 17" key="1">
    <citation type="journal article" date="2013" name="Genome Announc.">
        <title>Draft Genome Sequence for Desulfovibrio africanus Strain PCS.</title>
        <authorList>
            <person name="Brown S.D."/>
            <person name="Utturkar S.M."/>
            <person name="Arkin A.P."/>
            <person name="Deutschbauer A.M."/>
            <person name="Elias D.A."/>
            <person name="Hazen T.C."/>
            <person name="Chakraborty R."/>
        </authorList>
    </citation>
    <scope>NUCLEOTIDE SEQUENCE [LARGE SCALE GENOMIC DNA]</scope>
    <source>
        <strain evidence="16 17">PCS</strain>
    </source>
</reference>
<comment type="similarity">
    <text evidence="4">Belongs to the PEP-utilizing enzyme family.</text>
</comment>
<evidence type="ECO:0000313" key="17">
    <source>
        <dbReference type="Proteomes" id="UP000011922"/>
    </source>
</evidence>
<dbReference type="EMBL" id="AOSV01000030">
    <property type="protein sequence ID" value="EMG36457.1"/>
    <property type="molecule type" value="Genomic_DNA"/>
</dbReference>
<evidence type="ECO:0000256" key="14">
    <source>
        <dbReference type="ARBA" id="ARBA00047700"/>
    </source>
</evidence>
<keyword evidence="11" id="KW-0067">ATP-binding</keyword>
<dbReference type="SUPFAM" id="SSF56059">
    <property type="entry name" value="Glutathione synthetase ATP-binding domain-like"/>
    <property type="match status" value="1"/>
</dbReference>
<dbReference type="InterPro" id="IPR002192">
    <property type="entry name" value="PPDK_AMP/ATP-bd"/>
</dbReference>
<comment type="caution">
    <text evidence="16">The sequence shown here is derived from an EMBL/GenBank/DDBJ whole genome shotgun (WGS) entry which is preliminary data.</text>
</comment>
<keyword evidence="10 16" id="KW-0418">Kinase</keyword>
<comment type="cofactor">
    <cofactor evidence="1">
        <name>Mg(2+)</name>
        <dbReference type="ChEBI" id="CHEBI:18420"/>
    </cofactor>
</comment>
<name>M5PQ62_DESAF</name>
<keyword evidence="16" id="KW-0670">Pyruvate</keyword>
<evidence type="ECO:0000256" key="7">
    <source>
        <dbReference type="ARBA" id="ARBA00022679"/>
    </source>
</evidence>